<dbReference type="InterPro" id="IPR037278">
    <property type="entry name" value="ARFGAP/RecO"/>
</dbReference>
<dbReference type="Proteomes" id="UP000298517">
    <property type="component" value="Unassembled WGS sequence"/>
</dbReference>
<proteinExistence type="inferred from homology"/>
<dbReference type="PANTHER" id="PTHR33991">
    <property type="entry name" value="DNA REPAIR PROTEIN RECO"/>
    <property type="match status" value="1"/>
</dbReference>
<dbReference type="NCBIfam" id="TIGR00613">
    <property type="entry name" value="reco"/>
    <property type="match status" value="1"/>
</dbReference>
<evidence type="ECO:0000313" key="10">
    <source>
        <dbReference type="Proteomes" id="UP000298517"/>
    </source>
</evidence>
<name>A0A4Y8ATQ8_9FLAO</name>
<keyword evidence="4 7" id="KW-0233">DNA recombination</keyword>
<dbReference type="PANTHER" id="PTHR33991:SF1">
    <property type="entry name" value="DNA REPAIR PROTEIN RECO"/>
    <property type="match status" value="1"/>
</dbReference>
<keyword evidence="10" id="KW-1185">Reference proteome</keyword>
<evidence type="ECO:0000313" key="9">
    <source>
        <dbReference type="EMBL" id="TEW74062.1"/>
    </source>
</evidence>
<keyword evidence="3 7" id="KW-0227">DNA damage</keyword>
<dbReference type="InterPro" id="IPR042242">
    <property type="entry name" value="RecO_C"/>
</dbReference>
<dbReference type="InterPro" id="IPR022572">
    <property type="entry name" value="DNA_rep/recomb_RecO_N"/>
</dbReference>
<gene>
    <name evidence="7 9" type="primary">recO</name>
    <name evidence="9" type="ORF">E2488_11355</name>
</gene>
<dbReference type="Gene3D" id="1.20.1440.120">
    <property type="entry name" value="Recombination protein O, C-terminal domain"/>
    <property type="match status" value="1"/>
</dbReference>
<dbReference type="GO" id="GO:0043590">
    <property type="term" value="C:bacterial nucleoid"/>
    <property type="evidence" value="ECO:0007669"/>
    <property type="project" value="TreeGrafter"/>
</dbReference>
<dbReference type="GO" id="GO:0006310">
    <property type="term" value="P:DNA recombination"/>
    <property type="evidence" value="ECO:0007669"/>
    <property type="project" value="UniProtKB-UniRule"/>
</dbReference>
<evidence type="ECO:0000256" key="1">
    <source>
        <dbReference type="ARBA" id="ARBA00007452"/>
    </source>
</evidence>
<dbReference type="GO" id="GO:0006302">
    <property type="term" value="P:double-strand break repair"/>
    <property type="evidence" value="ECO:0007669"/>
    <property type="project" value="TreeGrafter"/>
</dbReference>
<evidence type="ECO:0000256" key="3">
    <source>
        <dbReference type="ARBA" id="ARBA00022763"/>
    </source>
</evidence>
<dbReference type="SUPFAM" id="SSF57863">
    <property type="entry name" value="ArfGap/RecO-like zinc finger"/>
    <property type="match status" value="1"/>
</dbReference>
<evidence type="ECO:0000256" key="2">
    <source>
        <dbReference type="ARBA" id="ARBA00021310"/>
    </source>
</evidence>
<accession>A0A4Y8ATQ8</accession>
<dbReference type="EMBL" id="SNQI01000003">
    <property type="protein sequence ID" value="TEW74062.1"/>
    <property type="molecule type" value="Genomic_DNA"/>
</dbReference>
<protein>
    <recommendedName>
        <fullName evidence="2 7">DNA repair protein RecO</fullName>
    </recommendedName>
    <alternativeName>
        <fullName evidence="6 7">Recombination protein O</fullName>
    </alternativeName>
</protein>
<feature type="domain" description="DNA replication/recombination mediator RecO N-terminal" evidence="8">
    <location>
        <begin position="1"/>
        <end position="81"/>
    </location>
</feature>
<organism evidence="9 10">
    <name type="scientific">Gramella jeungdoensis</name>
    <dbReference type="NCBI Taxonomy" id="708091"/>
    <lineage>
        <taxon>Bacteria</taxon>
        <taxon>Pseudomonadati</taxon>
        <taxon>Bacteroidota</taxon>
        <taxon>Flavobacteriia</taxon>
        <taxon>Flavobacteriales</taxon>
        <taxon>Flavobacteriaceae</taxon>
        <taxon>Christiangramia</taxon>
    </lineage>
</organism>
<comment type="function">
    <text evidence="7">Involved in DNA repair and RecF pathway recombination.</text>
</comment>
<dbReference type="Gene3D" id="2.40.50.140">
    <property type="entry name" value="Nucleic acid-binding proteins"/>
    <property type="match status" value="1"/>
</dbReference>
<evidence type="ECO:0000256" key="6">
    <source>
        <dbReference type="ARBA" id="ARBA00033409"/>
    </source>
</evidence>
<keyword evidence="5 7" id="KW-0234">DNA repair</keyword>
<evidence type="ECO:0000256" key="4">
    <source>
        <dbReference type="ARBA" id="ARBA00023172"/>
    </source>
</evidence>
<evidence type="ECO:0000259" key="8">
    <source>
        <dbReference type="Pfam" id="PF11967"/>
    </source>
</evidence>
<dbReference type="OrthoDB" id="9789152at2"/>
<evidence type="ECO:0000256" key="7">
    <source>
        <dbReference type="HAMAP-Rule" id="MF_00201"/>
    </source>
</evidence>
<comment type="caution">
    <text evidence="9">The sequence shown here is derived from an EMBL/GenBank/DDBJ whole genome shotgun (WGS) entry which is preliminary data.</text>
</comment>
<dbReference type="SUPFAM" id="SSF50249">
    <property type="entry name" value="Nucleic acid-binding proteins"/>
    <property type="match status" value="1"/>
</dbReference>
<dbReference type="HAMAP" id="MF_00201">
    <property type="entry name" value="RecO"/>
    <property type="match status" value="1"/>
</dbReference>
<evidence type="ECO:0000256" key="5">
    <source>
        <dbReference type="ARBA" id="ARBA00023204"/>
    </source>
</evidence>
<sequence>MIENTKAIVINTIKYGDTSLIATCYTEKRGLKTYMLKGVLKAKKAKVKAAYFQPLTQLHLTANHNTKGALNSIREIEVINFYNAIYSDIKKQSITLFLSEILYYSIKEEEQNISLFNYLEASLLWLDAHEDISNFHLLFLLNLTKYLGFYPETKNKDFPYFDLLEGKFINTYKLNTISGEKITQFKKLLGINFDVIERVNFNASNRQDVLSILIQYFEFHIEGFKKPKSLNVLKSVFS</sequence>
<dbReference type="InterPro" id="IPR003717">
    <property type="entry name" value="RecO"/>
</dbReference>
<reference evidence="9 10" key="1">
    <citation type="journal article" date="2011" name="J. Microbiol.">
        <title>Gramella jeungdoensis sp. nov., isolated from a solar saltern in Korea.</title>
        <authorList>
            <person name="Joung Y."/>
            <person name="Kim H."/>
            <person name="Jang T."/>
            <person name="Ahn T.S."/>
            <person name="Joh K."/>
        </authorList>
    </citation>
    <scope>NUCLEOTIDE SEQUENCE [LARGE SCALE GENOMIC DNA]</scope>
    <source>
        <strain evidence="9 10">KCTC 23123</strain>
    </source>
</reference>
<dbReference type="Pfam" id="PF02565">
    <property type="entry name" value="RecO_C"/>
    <property type="match status" value="1"/>
</dbReference>
<dbReference type="InterPro" id="IPR012340">
    <property type="entry name" value="NA-bd_OB-fold"/>
</dbReference>
<dbReference type="AlphaFoldDB" id="A0A4Y8ATQ8"/>
<comment type="similarity">
    <text evidence="1 7">Belongs to the RecO family.</text>
</comment>
<dbReference type="RefSeq" id="WP_134248460.1">
    <property type="nucleotide sequence ID" value="NZ_SNQI01000003.1"/>
</dbReference>
<dbReference type="Pfam" id="PF11967">
    <property type="entry name" value="RecO_N"/>
    <property type="match status" value="1"/>
</dbReference>